<proteinExistence type="inferred from homology"/>
<dbReference type="PANTHER" id="PTHR42784">
    <property type="entry name" value="PYRANOSE 2-OXIDASE"/>
    <property type="match status" value="1"/>
</dbReference>
<comment type="cofactor">
    <cofactor evidence="1">
        <name>FAD</name>
        <dbReference type="ChEBI" id="CHEBI:57692"/>
    </cofactor>
</comment>
<evidence type="ECO:0000313" key="8">
    <source>
        <dbReference type="EMBL" id="POH68339.1"/>
    </source>
</evidence>
<sequence>MSITTEPPTPTEIYDCCVVGAGPVGLSLALEAANAGLRVLVLDAGTQAAKEDAAARAARPPVHVLDPATHAPIEQATRRGLGGSSWLWGGRCVRFEAIDFETRDYVDGSGWPLSQADVLPAEAAAAAYLDCGAPTFRSAAADWAGLGEVSLSQLERWARQPKLAARLGSRVAAHPGISVLCEATVTDIIINPDGAGVTHLQVLHQSQTFAIRAATYVLACGGLETTRLLLTVQRRLPSHFGGSDGPLGRYYMGHLTGSIANIQLTDAADIRDLDFSLDDHNAYVRRRFTFSERTQRERHLLNTSFYADNPPFYEDGHRNATLSLVFLALSLAPVGRRILAEGIRLRHIGPRPRRYAPHLLNIAKRPFRAAADVTTILRKRYLSPVRKPGFLLRNAGGSYALHFHAEQTPNPDSRIRLNGTTGADGQPGLDIDFRYAVQDLDSVLAAHQYLDEQLRASGRGRVVYLDAEDQRVSSVLAQATDGFHHIGTTRMSADPGDGVVDSDCKVHGMDDLFIASSSVFRTAGEANPTFLAVCLAVRLARHLSEELAAPAADVPPRPVEAA</sequence>
<name>A0A2S3ZKQ3_9MICO</name>
<comment type="caution">
    <text evidence="8">The sequence shown here is derived from an EMBL/GenBank/DDBJ whole genome shotgun (WGS) entry which is preliminary data.</text>
</comment>
<evidence type="ECO:0000256" key="3">
    <source>
        <dbReference type="ARBA" id="ARBA00022630"/>
    </source>
</evidence>
<evidence type="ECO:0000259" key="7">
    <source>
        <dbReference type="Pfam" id="PF05199"/>
    </source>
</evidence>
<gene>
    <name evidence="8" type="ORF">C3B59_06515</name>
</gene>
<keyword evidence="5" id="KW-0560">Oxidoreductase</keyword>
<dbReference type="Pfam" id="PF05199">
    <property type="entry name" value="GMC_oxred_C"/>
    <property type="match status" value="1"/>
</dbReference>
<evidence type="ECO:0000256" key="1">
    <source>
        <dbReference type="ARBA" id="ARBA00001974"/>
    </source>
</evidence>
<dbReference type="InterPro" id="IPR007867">
    <property type="entry name" value="GMC_OxRtase_C"/>
</dbReference>
<evidence type="ECO:0000256" key="2">
    <source>
        <dbReference type="ARBA" id="ARBA00010790"/>
    </source>
</evidence>
<dbReference type="OrthoDB" id="9798604at2"/>
<dbReference type="InterPro" id="IPR036188">
    <property type="entry name" value="FAD/NAD-bd_sf"/>
</dbReference>
<evidence type="ECO:0000256" key="5">
    <source>
        <dbReference type="ARBA" id="ARBA00023002"/>
    </source>
</evidence>
<dbReference type="Gene3D" id="3.50.50.60">
    <property type="entry name" value="FAD/NAD(P)-binding domain"/>
    <property type="match status" value="2"/>
</dbReference>
<evidence type="ECO:0000313" key="9">
    <source>
        <dbReference type="Proteomes" id="UP000237104"/>
    </source>
</evidence>
<dbReference type="Proteomes" id="UP000237104">
    <property type="component" value="Unassembled WGS sequence"/>
</dbReference>
<evidence type="ECO:0000259" key="6">
    <source>
        <dbReference type="Pfam" id="PF01266"/>
    </source>
</evidence>
<feature type="domain" description="FAD dependent oxidoreductase" evidence="6">
    <location>
        <begin position="15"/>
        <end position="229"/>
    </location>
</feature>
<dbReference type="EMBL" id="PPXF01000027">
    <property type="protein sequence ID" value="POH68339.1"/>
    <property type="molecule type" value="Genomic_DNA"/>
</dbReference>
<dbReference type="AlphaFoldDB" id="A0A2S3ZKQ3"/>
<keyword evidence="4" id="KW-0274">FAD</keyword>
<dbReference type="RefSeq" id="WP_103430572.1">
    <property type="nucleotide sequence ID" value="NZ_PPXF01000027.1"/>
</dbReference>
<feature type="domain" description="Glucose-methanol-choline oxidoreductase C-terminal" evidence="7">
    <location>
        <begin position="409"/>
        <end position="536"/>
    </location>
</feature>
<organism evidence="8 9">
    <name type="scientific">Cryobacterium zongtaii</name>
    <dbReference type="NCBI Taxonomy" id="1259217"/>
    <lineage>
        <taxon>Bacteria</taxon>
        <taxon>Bacillati</taxon>
        <taxon>Actinomycetota</taxon>
        <taxon>Actinomycetes</taxon>
        <taxon>Micrococcales</taxon>
        <taxon>Microbacteriaceae</taxon>
        <taxon>Cryobacterium</taxon>
    </lineage>
</organism>
<dbReference type="PRINTS" id="PR00411">
    <property type="entry name" value="PNDRDTASEI"/>
</dbReference>
<dbReference type="GO" id="GO:0016614">
    <property type="term" value="F:oxidoreductase activity, acting on CH-OH group of donors"/>
    <property type="evidence" value="ECO:0007669"/>
    <property type="project" value="InterPro"/>
</dbReference>
<dbReference type="InterPro" id="IPR006076">
    <property type="entry name" value="FAD-dep_OxRdtase"/>
</dbReference>
<comment type="similarity">
    <text evidence="2">Belongs to the GMC oxidoreductase family.</text>
</comment>
<dbReference type="Pfam" id="PF01266">
    <property type="entry name" value="DAO"/>
    <property type="match status" value="1"/>
</dbReference>
<protein>
    <submittedName>
        <fullName evidence="8">GMC oxidoreductase</fullName>
    </submittedName>
</protein>
<keyword evidence="3" id="KW-0285">Flavoprotein</keyword>
<reference evidence="8 9" key="1">
    <citation type="submission" date="2018-01" db="EMBL/GenBank/DDBJ databases">
        <title>Cryobacterium sp. nov., from glaciers in China.</title>
        <authorList>
            <person name="Liu Q."/>
            <person name="Xin Y.-H."/>
        </authorList>
    </citation>
    <scope>NUCLEOTIDE SEQUENCE [LARGE SCALE GENOMIC DNA]</scope>
    <source>
        <strain evidence="8 9">TMB1-8</strain>
    </source>
</reference>
<accession>A0A2S3ZKQ3</accession>
<dbReference type="PANTHER" id="PTHR42784:SF1">
    <property type="entry name" value="PYRANOSE 2-OXIDASE"/>
    <property type="match status" value="1"/>
</dbReference>
<dbReference type="SUPFAM" id="SSF51905">
    <property type="entry name" value="FAD/NAD(P)-binding domain"/>
    <property type="match status" value="1"/>
</dbReference>
<evidence type="ECO:0000256" key="4">
    <source>
        <dbReference type="ARBA" id="ARBA00022827"/>
    </source>
</evidence>
<dbReference type="InterPro" id="IPR051473">
    <property type="entry name" value="P2Ox-like"/>
</dbReference>